<dbReference type="PANTHER" id="PTHR13696:SF52">
    <property type="entry name" value="PARA FAMILY PROTEIN CT_582"/>
    <property type="match status" value="1"/>
</dbReference>
<dbReference type="Proteomes" id="UP000677152">
    <property type="component" value="Chromosome"/>
</dbReference>
<proteinExistence type="predicted"/>
<feature type="region of interest" description="Disordered" evidence="1">
    <location>
        <begin position="493"/>
        <end position="527"/>
    </location>
</feature>
<evidence type="ECO:0000259" key="2">
    <source>
        <dbReference type="Pfam" id="PF01656"/>
    </source>
</evidence>
<feature type="compositionally biased region" description="Basic and acidic residues" evidence="1">
    <location>
        <begin position="516"/>
        <end position="527"/>
    </location>
</feature>
<dbReference type="Pfam" id="PF01656">
    <property type="entry name" value="CbiA"/>
    <property type="match status" value="1"/>
</dbReference>
<evidence type="ECO:0000256" key="1">
    <source>
        <dbReference type="SAM" id="MobiDB-lite"/>
    </source>
</evidence>
<dbReference type="Gene3D" id="3.40.50.300">
    <property type="entry name" value="P-loop containing nucleotide triphosphate hydrolases"/>
    <property type="match status" value="1"/>
</dbReference>
<feature type="domain" description="CobQ/CobB/MinD/ParA nucleotide binding" evidence="2">
    <location>
        <begin position="7"/>
        <end position="113"/>
    </location>
</feature>
<sequence>MPGTVVTFYSYKGGVGRSFALANVAVLLARWGHRVLCVDWDLEAPGLQDYFQELLHEPPASGVVDLVDDFRDHREWTGAHVTELEFGGTLHLLAAGDGGPEYAGRIQQIDWDDLYKLDFGAYLERCRERWVADYDFVLLDSRTGITDIGGICTAHLPDYLVVLYTANEQSIRGVVDIARRSDEARDKLPYDRSQLTVLPLLSRFDAREEYDRADGWRQRCAAETSSLFDNWLNDRTTAELMIRQLTLPYVSYWSFGEHLSVLTETEPGPEQISYPLETVAALVAHRFDHTAVLADNRDTYVSAARNEKREFTHDIRISAPRGMRDFAKLLVGELRDLGLTAQLSMSGDRSLLSDGEDTARHLCLLVDGEVSRWQSAEVELFLRWNPDQDRRVVPLLTADTEAGALPGSIRNLRSLRLASAPQPFDAARGLAAQLAGEQEGGGLADVLSQAYRATMRPPRWELVDDILRAALAALEQQASDQLEELTEDLVQAIKPRANDEARTGPPTSTRALLDQATRENHRATRRG</sequence>
<reference evidence="3" key="1">
    <citation type="submission" date="2021-04" db="EMBL/GenBank/DDBJ databases">
        <title>Genomic sequence of Actinosynnema pretiosum subsp. pretiosum ATCC 31280 (C-14919).</title>
        <authorList>
            <person name="Bai L."/>
            <person name="Wang X."/>
            <person name="Xiao Y."/>
        </authorList>
    </citation>
    <scope>NUCLEOTIDE SEQUENCE</scope>
    <source>
        <strain evidence="3">ATCC 31280</strain>
    </source>
</reference>
<dbReference type="SUPFAM" id="SSF52540">
    <property type="entry name" value="P-loop containing nucleoside triphosphate hydrolases"/>
    <property type="match status" value="1"/>
</dbReference>
<dbReference type="InterPro" id="IPR027417">
    <property type="entry name" value="P-loop_NTPase"/>
</dbReference>
<dbReference type="PANTHER" id="PTHR13696">
    <property type="entry name" value="P-LOOP CONTAINING NUCLEOSIDE TRIPHOSPHATE HYDROLASE"/>
    <property type="match status" value="1"/>
</dbReference>
<evidence type="ECO:0000313" key="4">
    <source>
        <dbReference type="Proteomes" id="UP000677152"/>
    </source>
</evidence>
<protein>
    <recommendedName>
        <fullName evidence="2">CobQ/CobB/MinD/ParA nucleotide binding domain-containing protein</fullName>
    </recommendedName>
</protein>
<dbReference type="InterPro" id="IPR050678">
    <property type="entry name" value="DNA_Partitioning_ATPase"/>
</dbReference>
<dbReference type="NCBIfam" id="NF047398">
    <property type="entry name" value="AAA_KGGVGR"/>
    <property type="match status" value="1"/>
</dbReference>
<evidence type="ECO:0000313" key="3">
    <source>
        <dbReference type="EMBL" id="QUF06697.1"/>
    </source>
</evidence>
<organism evidence="3 4">
    <name type="scientific">Actinosynnema pretiosum subsp. pretiosum</name>
    <dbReference type="NCBI Taxonomy" id="103721"/>
    <lineage>
        <taxon>Bacteria</taxon>
        <taxon>Bacillati</taxon>
        <taxon>Actinomycetota</taxon>
        <taxon>Actinomycetes</taxon>
        <taxon>Pseudonocardiales</taxon>
        <taxon>Pseudonocardiaceae</taxon>
        <taxon>Actinosynnema</taxon>
    </lineage>
</organism>
<accession>A0AA45LB16</accession>
<dbReference type="InterPro" id="IPR002586">
    <property type="entry name" value="CobQ/CobB/MinD/ParA_Nub-bd_dom"/>
</dbReference>
<gene>
    <name evidence="3" type="ORF">KCV87_11975</name>
</gene>
<dbReference type="EMBL" id="CP073249">
    <property type="protein sequence ID" value="QUF06697.1"/>
    <property type="molecule type" value="Genomic_DNA"/>
</dbReference>
<dbReference type="AlphaFoldDB" id="A0AA45LB16"/>
<name>A0AA45LB16_9PSEU</name>